<organism evidence="1 2">
    <name type="scientific">Ruixingdingia sedimenti</name>
    <dbReference type="NCBI Taxonomy" id="3073604"/>
    <lineage>
        <taxon>Bacteria</taxon>
        <taxon>Pseudomonadati</taxon>
        <taxon>Pseudomonadota</taxon>
        <taxon>Alphaproteobacteria</taxon>
        <taxon>Rhodobacterales</taxon>
        <taxon>Paracoccaceae</taxon>
        <taxon>Ruixingdingia</taxon>
    </lineage>
</organism>
<evidence type="ECO:0000313" key="2">
    <source>
        <dbReference type="Proteomes" id="UP001247754"/>
    </source>
</evidence>
<comment type="caution">
    <text evidence="1">The sequence shown here is derived from an EMBL/GenBank/DDBJ whole genome shotgun (WGS) entry which is preliminary data.</text>
</comment>
<accession>A0ABU1FA39</accession>
<proteinExistence type="predicted"/>
<dbReference type="RefSeq" id="WP_310457991.1">
    <property type="nucleotide sequence ID" value="NZ_JAVKPH010000016.1"/>
</dbReference>
<dbReference type="EMBL" id="JAVKPH010000016">
    <property type="protein sequence ID" value="MDR5653757.1"/>
    <property type="molecule type" value="Genomic_DNA"/>
</dbReference>
<evidence type="ECO:0000313" key="1">
    <source>
        <dbReference type="EMBL" id="MDR5653757.1"/>
    </source>
</evidence>
<keyword evidence="2" id="KW-1185">Reference proteome</keyword>
<protein>
    <submittedName>
        <fullName evidence="1">Uncharacterized protein</fullName>
    </submittedName>
</protein>
<dbReference type="Proteomes" id="UP001247754">
    <property type="component" value="Unassembled WGS sequence"/>
</dbReference>
<name>A0ABU1FA39_9RHOB</name>
<reference evidence="1 2" key="1">
    <citation type="submission" date="2023-09" db="EMBL/GenBank/DDBJ databases">
        <title>Xinfangfangia sedmenti sp. nov., isolated the sedment.</title>
        <authorList>
            <person name="Xu L."/>
        </authorList>
    </citation>
    <scope>NUCLEOTIDE SEQUENCE [LARGE SCALE GENOMIC DNA]</scope>
    <source>
        <strain evidence="1 2">LG-4</strain>
    </source>
</reference>
<sequence length="325" mass="34091">MAGDLEEYSPQITALDDGGFVVTWNGDTSDGQAHDVFVQRFDAAGVATGGPTRLQGMAGHLADLSPQITALAGGGFVVTWYGGQEAEIFVQGFDAEGVVTGGPTRLQGMTGIQGDYFPQIAALDDGGFVVTWYGNTSDGQGFDIFVQRFDAAGETSGGLTRLQGMAGNLTDYTPRITALDDGGFVVMWVAETTDGQGYDIFVQGFDAAGETSGGLSRMRGMAGYLGDYAPRITALDGGGFVVTWAAETSDGPEYDIFVQGFDAAGVAAGGPTRLQGMAGNLVDYAPWITALEGGRVRGHVVRQYLRRAGIRHFCAGLRCRWRGGG</sequence>
<gene>
    <name evidence="1" type="ORF">RGD00_14170</name>
</gene>